<name>A0AA38P0N5_9AGAR</name>
<evidence type="ECO:0008006" key="4">
    <source>
        <dbReference type="Google" id="ProtNLM"/>
    </source>
</evidence>
<keyword evidence="3" id="KW-1185">Reference proteome</keyword>
<feature type="chain" id="PRO_5041470758" description="Secreted protein" evidence="1">
    <location>
        <begin position="21"/>
        <end position="74"/>
    </location>
</feature>
<protein>
    <recommendedName>
        <fullName evidence="4">Secreted protein</fullName>
    </recommendedName>
</protein>
<dbReference type="EMBL" id="MU806578">
    <property type="protein sequence ID" value="KAJ3834124.1"/>
    <property type="molecule type" value="Genomic_DNA"/>
</dbReference>
<organism evidence="2 3">
    <name type="scientific">Lentinula raphanica</name>
    <dbReference type="NCBI Taxonomy" id="153919"/>
    <lineage>
        <taxon>Eukaryota</taxon>
        <taxon>Fungi</taxon>
        <taxon>Dikarya</taxon>
        <taxon>Basidiomycota</taxon>
        <taxon>Agaricomycotina</taxon>
        <taxon>Agaricomycetes</taxon>
        <taxon>Agaricomycetidae</taxon>
        <taxon>Agaricales</taxon>
        <taxon>Marasmiineae</taxon>
        <taxon>Omphalotaceae</taxon>
        <taxon>Lentinula</taxon>
    </lineage>
</organism>
<feature type="signal peptide" evidence="1">
    <location>
        <begin position="1"/>
        <end position="20"/>
    </location>
</feature>
<evidence type="ECO:0000313" key="3">
    <source>
        <dbReference type="Proteomes" id="UP001163846"/>
    </source>
</evidence>
<accession>A0AA38P0N5</accession>
<comment type="caution">
    <text evidence="2">The sequence shown here is derived from an EMBL/GenBank/DDBJ whole genome shotgun (WGS) entry which is preliminary data.</text>
</comment>
<proteinExistence type="predicted"/>
<dbReference type="Proteomes" id="UP001163846">
    <property type="component" value="Unassembled WGS sequence"/>
</dbReference>
<gene>
    <name evidence="2" type="ORF">F5878DRAFT_373770</name>
</gene>
<evidence type="ECO:0000256" key="1">
    <source>
        <dbReference type="SAM" id="SignalP"/>
    </source>
</evidence>
<sequence>MLVALLNNGCILVLGHGTAAESSKSFSHPGIHATRHSLPEMLPNSQLIPSSCTCSTLRATTTLKTAHPTPTVTR</sequence>
<dbReference type="AlphaFoldDB" id="A0AA38P0N5"/>
<keyword evidence="1" id="KW-0732">Signal</keyword>
<evidence type="ECO:0000313" key="2">
    <source>
        <dbReference type="EMBL" id="KAJ3834124.1"/>
    </source>
</evidence>
<reference evidence="2" key="1">
    <citation type="submission" date="2022-08" db="EMBL/GenBank/DDBJ databases">
        <authorList>
            <consortium name="DOE Joint Genome Institute"/>
            <person name="Min B."/>
            <person name="Riley R."/>
            <person name="Sierra-Patev S."/>
            <person name="Naranjo-Ortiz M."/>
            <person name="Looney B."/>
            <person name="Konkel Z."/>
            <person name="Slot J.C."/>
            <person name="Sakamoto Y."/>
            <person name="Steenwyk J.L."/>
            <person name="Rokas A."/>
            <person name="Carro J."/>
            <person name="Camarero S."/>
            <person name="Ferreira P."/>
            <person name="Molpeceres G."/>
            <person name="Ruiz-Duenas F.J."/>
            <person name="Serrano A."/>
            <person name="Henrissat B."/>
            <person name="Drula E."/>
            <person name="Hughes K.W."/>
            <person name="Mata J.L."/>
            <person name="Ishikawa N.K."/>
            <person name="Vargas-Isla R."/>
            <person name="Ushijima S."/>
            <person name="Smith C.A."/>
            <person name="Ahrendt S."/>
            <person name="Andreopoulos W."/>
            <person name="He G."/>
            <person name="Labutti K."/>
            <person name="Lipzen A."/>
            <person name="Ng V."/>
            <person name="Sandor L."/>
            <person name="Barry K."/>
            <person name="Martinez A.T."/>
            <person name="Xiao Y."/>
            <person name="Gibbons J.G."/>
            <person name="Terashima K."/>
            <person name="Hibbett D.S."/>
            <person name="Grigoriev I.V."/>
        </authorList>
    </citation>
    <scope>NUCLEOTIDE SEQUENCE</scope>
    <source>
        <strain evidence="2">TFB9207</strain>
    </source>
</reference>